<keyword evidence="3" id="KW-1185">Reference proteome</keyword>
<proteinExistence type="predicted"/>
<name>A0A9D3WQC8_9SAUR</name>
<dbReference type="EMBL" id="JAHDVG010000487">
    <property type="protein sequence ID" value="KAH1166069.1"/>
    <property type="molecule type" value="Genomic_DNA"/>
</dbReference>
<sequence length="182" mass="20060">MREHMEAERITSKGSIPSPPREFTSAFKPEFHIASLPGRRTPCQLQLPSAPSQPHLLPTLVKSHQTQLVFWRVRTRTLGDDSLPEAVSCCSVVPAVHPNGGKRGALNAPICNRETCTVTTFRRQPPELRPSPPPPAPWVSACPRWVSWIRLPQLLGHSINVLRDIPISLGSTPPLSSKKSGH</sequence>
<feature type="region of interest" description="Disordered" evidence="1">
    <location>
        <begin position="1"/>
        <end position="23"/>
    </location>
</feature>
<gene>
    <name evidence="2" type="ORF">KIL84_015241</name>
</gene>
<comment type="caution">
    <text evidence="2">The sequence shown here is derived from an EMBL/GenBank/DDBJ whole genome shotgun (WGS) entry which is preliminary data.</text>
</comment>
<accession>A0A9D3WQC8</accession>
<evidence type="ECO:0000313" key="3">
    <source>
        <dbReference type="Proteomes" id="UP000827986"/>
    </source>
</evidence>
<evidence type="ECO:0000313" key="2">
    <source>
        <dbReference type="EMBL" id="KAH1166069.1"/>
    </source>
</evidence>
<feature type="compositionally biased region" description="Basic and acidic residues" evidence="1">
    <location>
        <begin position="1"/>
        <end position="11"/>
    </location>
</feature>
<protein>
    <submittedName>
        <fullName evidence="2">Uncharacterized protein</fullName>
    </submittedName>
</protein>
<reference evidence="2" key="1">
    <citation type="submission" date="2021-09" db="EMBL/GenBank/DDBJ databases">
        <title>The genome of Mauremys mutica provides insights into the evolution of semi-aquatic lifestyle.</title>
        <authorList>
            <person name="Gong S."/>
            <person name="Gao Y."/>
        </authorList>
    </citation>
    <scope>NUCLEOTIDE SEQUENCE</scope>
    <source>
        <strain evidence="2">MM-2020</strain>
        <tissue evidence="2">Muscle</tissue>
    </source>
</reference>
<dbReference type="AlphaFoldDB" id="A0A9D3WQC8"/>
<dbReference type="Proteomes" id="UP000827986">
    <property type="component" value="Unassembled WGS sequence"/>
</dbReference>
<organism evidence="2 3">
    <name type="scientific">Mauremys mutica</name>
    <name type="common">yellowpond turtle</name>
    <dbReference type="NCBI Taxonomy" id="74926"/>
    <lineage>
        <taxon>Eukaryota</taxon>
        <taxon>Metazoa</taxon>
        <taxon>Chordata</taxon>
        <taxon>Craniata</taxon>
        <taxon>Vertebrata</taxon>
        <taxon>Euteleostomi</taxon>
        <taxon>Archelosauria</taxon>
        <taxon>Testudinata</taxon>
        <taxon>Testudines</taxon>
        <taxon>Cryptodira</taxon>
        <taxon>Durocryptodira</taxon>
        <taxon>Testudinoidea</taxon>
        <taxon>Geoemydidae</taxon>
        <taxon>Geoemydinae</taxon>
        <taxon>Mauremys</taxon>
    </lineage>
</organism>
<evidence type="ECO:0000256" key="1">
    <source>
        <dbReference type="SAM" id="MobiDB-lite"/>
    </source>
</evidence>